<reference evidence="2 3" key="1">
    <citation type="journal article" date="2024" name="Nat. Commun.">
        <title>Phylogenomics reveals the evolutionary origins of lichenization in chlorophyte algae.</title>
        <authorList>
            <person name="Puginier C."/>
            <person name="Libourel C."/>
            <person name="Otte J."/>
            <person name="Skaloud P."/>
            <person name="Haon M."/>
            <person name="Grisel S."/>
            <person name="Petersen M."/>
            <person name="Berrin J.G."/>
            <person name="Delaux P.M."/>
            <person name="Dal Grande F."/>
            <person name="Keller J."/>
        </authorList>
    </citation>
    <scope>NUCLEOTIDE SEQUENCE [LARGE SCALE GENOMIC DNA]</scope>
    <source>
        <strain evidence="2 3">SAG 2043</strain>
    </source>
</reference>
<dbReference type="EMBL" id="JALJOR010000001">
    <property type="protein sequence ID" value="KAK9829295.1"/>
    <property type="molecule type" value="Genomic_DNA"/>
</dbReference>
<feature type="compositionally biased region" description="Low complexity" evidence="1">
    <location>
        <begin position="286"/>
        <end position="302"/>
    </location>
</feature>
<feature type="region of interest" description="Disordered" evidence="1">
    <location>
        <begin position="275"/>
        <end position="365"/>
    </location>
</feature>
<feature type="region of interest" description="Disordered" evidence="1">
    <location>
        <begin position="151"/>
        <end position="196"/>
    </location>
</feature>
<feature type="region of interest" description="Disordered" evidence="1">
    <location>
        <begin position="394"/>
        <end position="502"/>
    </location>
</feature>
<evidence type="ECO:0000313" key="2">
    <source>
        <dbReference type="EMBL" id="KAK9829295.1"/>
    </source>
</evidence>
<feature type="region of interest" description="Disordered" evidence="1">
    <location>
        <begin position="202"/>
        <end position="221"/>
    </location>
</feature>
<evidence type="ECO:0000313" key="3">
    <source>
        <dbReference type="Proteomes" id="UP001489004"/>
    </source>
</evidence>
<sequence length="502" mass="51068">MELVASPSILLIDQRFCLLGQRDAAALMAALGAAAHDLGLNVILGAEHMQPTIFSALDSVALLDAEGQAAFQGPPSNVLPFLRGLGLMPSAEQAQDIPSFCDAVRAASGMDQELSTPPSSLGSRSSVAELVPDWNQPMQTSANSMTDITCRTGSGQPDAVHGARKAVAAANPGDGHASGLDSGAEPSLHPCCTLEADQPGVAPRGFLGSEGQPALQEARQEQNFQLESATAAVPGDVDQATGSTAIEPATTQAAAPPSPARQCRAVDRETGDAGIRANSHEGVQRSSSGPASSAATSQAASSDPLADWYLPLQPTLPAGRSPAAPCDPVTAQNKDAKTPDSAAGEVYSGSAAAGDAGHKSRDADLPNAQASGMMAAATSKDSLHADVPRTEHTALTAENTGQGLRQAAVGQGRPARPQLSSPPSSVGSPRSSPAQELISDWRAPTRRKAGHSSRRLPQSLAAAALGRNAMPAGAVGVQGDDESSDTSLQARASQQMPLVTAR</sequence>
<comment type="caution">
    <text evidence="2">The sequence shown here is derived from an EMBL/GenBank/DDBJ whole genome shotgun (WGS) entry which is preliminary data.</text>
</comment>
<evidence type="ECO:0000256" key="1">
    <source>
        <dbReference type="SAM" id="MobiDB-lite"/>
    </source>
</evidence>
<feature type="compositionally biased region" description="Polar residues" evidence="1">
    <location>
        <begin position="485"/>
        <end position="502"/>
    </location>
</feature>
<feature type="region of interest" description="Disordered" evidence="1">
    <location>
        <begin position="248"/>
        <end position="267"/>
    </location>
</feature>
<gene>
    <name evidence="2" type="ORF">WJX72_005001</name>
</gene>
<organism evidence="2 3">
    <name type="scientific">[Myrmecia] bisecta</name>
    <dbReference type="NCBI Taxonomy" id="41462"/>
    <lineage>
        <taxon>Eukaryota</taxon>
        <taxon>Viridiplantae</taxon>
        <taxon>Chlorophyta</taxon>
        <taxon>core chlorophytes</taxon>
        <taxon>Trebouxiophyceae</taxon>
        <taxon>Trebouxiales</taxon>
        <taxon>Trebouxiaceae</taxon>
        <taxon>Myrmecia</taxon>
    </lineage>
</organism>
<dbReference type="AlphaFoldDB" id="A0AAW1R6X7"/>
<feature type="compositionally biased region" description="Basic residues" evidence="1">
    <location>
        <begin position="444"/>
        <end position="454"/>
    </location>
</feature>
<protein>
    <submittedName>
        <fullName evidence="2">Uncharacterized protein</fullName>
    </submittedName>
</protein>
<accession>A0AAW1R6X7</accession>
<dbReference type="Proteomes" id="UP001489004">
    <property type="component" value="Unassembled WGS sequence"/>
</dbReference>
<feature type="compositionally biased region" description="Low complexity" evidence="1">
    <location>
        <begin position="421"/>
        <end position="433"/>
    </location>
</feature>
<proteinExistence type="predicted"/>
<keyword evidence="3" id="KW-1185">Reference proteome</keyword>
<name>A0AAW1R6X7_9CHLO</name>